<feature type="transmembrane region" description="Helical" evidence="2">
    <location>
        <begin position="6"/>
        <end position="24"/>
    </location>
</feature>
<evidence type="ECO:0000313" key="5">
    <source>
        <dbReference type="Proteomes" id="UP001177258"/>
    </source>
</evidence>
<evidence type="ECO:0000313" key="4">
    <source>
        <dbReference type="EMBL" id="MDP2538851.1"/>
    </source>
</evidence>
<evidence type="ECO:0000256" key="1">
    <source>
        <dbReference type="SAM" id="MobiDB-lite"/>
    </source>
</evidence>
<evidence type="ECO:0000313" key="6">
    <source>
        <dbReference type="Proteomes" id="UP001240777"/>
    </source>
</evidence>
<accession>A0AA90TBK4</accession>
<dbReference type="EMBL" id="JAUYZK010000004">
    <property type="protein sequence ID" value="MDP2538851.1"/>
    <property type="molecule type" value="Genomic_DNA"/>
</dbReference>
<keyword evidence="2" id="KW-0472">Membrane</keyword>
<dbReference type="Proteomes" id="UP001177258">
    <property type="component" value="Unassembled WGS sequence"/>
</dbReference>
<reference evidence="4 6" key="1">
    <citation type="submission" date="2023-07" db="EMBL/GenBank/DDBJ databases">
        <title>Unpublished Manusciprt.</title>
        <authorList>
            <person name="Aydin F."/>
            <person name="Tarhane S."/>
            <person name="Saticioglu I.B."/>
            <person name="Karakaya E."/>
            <person name="Abay S."/>
            <person name="Guran O."/>
            <person name="Bozkurt E."/>
            <person name="Uzum N."/>
            <person name="Olgun K."/>
            <person name="Jablonski D."/>
        </authorList>
    </citation>
    <scope>NUCLEOTIDE SEQUENCE</scope>
    <source>
        <strain evidence="6">faydin-H75</strain>
        <strain evidence="4">Faydin-H76</strain>
    </source>
</reference>
<keyword evidence="6" id="KW-1185">Reference proteome</keyword>
<evidence type="ECO:0008006" key="7">
    <source>
        <dbReference type="Google" id="ProtNLM"/>
    </source>
</evidence>
<gene>
    <name evidence="3" type="ORF">Q5I04_02630</name>
    <name evidence="4" type="ORF">Q5I06_03560</name>
</gene>
<dbReference type="RefSeq" id="WP_305516654.1">
    <property type="nucleotide sequence ID" value="NZ_JAUPEV010000003.1"/>
</dbReference>
<protein>
    <recommendedName>
        <fullName evidence="7">FeoB-associated Cys-rich membrane protein</fullName>
    </recommendedName>
</protein>
<evidence type="ECO:0000313" key="3">
    <source>
        <dbReference type="EMBL" id="MDO7252808.1"/>
    </source>
</evidence>
<reference evidence="3 5" key="3">
    <citation type="journal article" date="2024" name="Syst. Appl. Microbiol.">
        <title>Helicobacter cappadocius sp. nov., from lizards: The first psychrotrophic Helicobacter species.</title>
        <authorList>
            <person name="Aydin F."/>
            <person name="Tarhane S."/>
            <person name="Karakaya E."/>
            <person name="Abay S."/>
            <person name="Kayman T."/>
            <person name="Guran O."/>
            <person name="Bozkurt E."/>
            <person name="Uzum N."/>
            <person name="Avci A."/>
            <person name="Olgun K."/>
            <person name="Jablonski D."/>
            <person name="Guran C."/>
            <person name="Burcin Saticioglu I."/>
        </authorList>
    </citation>
    <scope>NUCLEOTIDE SEQUENCE [LARGE SCALE GENOMIC DNA]</scope>
    <source>
        <strain evidence="3">Faydin-H75</strain>
        <strain evidence="5">faydin-H76</strain>
    </source>
</reference>
<comment type="caution">
    <text evidence="4">The sequence shown here is derived from an EMBL/GenBank/DDBJ whole genome shotgun (WGS) entry which is preliminary data.</text>
</comment>
<proteinExistence type="predicted"/>
<reference evidence="3" key="2">
    <citation type="submission" date="2023-07" db="EMBL/GenBank/DDBJ databases">
        <authorList>
            <person name="Aydin F."/>
            <person name="Tarhane S."/>
            <person name="Saticioglu I.B."/>
            <person name="Karakaya E."/>
            <person name="Abay S."/>
            <person name="Guran O."/>
            <person name="Bozkurt E."/>
            <person name="Uzum N."/>
            <person name="Olgun K."/>
            <person name="Jablonski D."/>
        </authorList>
    </citation>
    <scope>NUCLEOTIDE SEQUENCE</scope>
    <source>
        <strain evidence="3">Faydin-H75</strain>
    </source>
</reference>
<keyword evidence="2" id="KW-0812">Transmembrane</keyword>
<evidence type="ECO:0000256" key="2">
    <source>
        <dbReference type="SAM" id="Phobius"/>
    </source>
</evidence>
<sequence length="49" mass="5446">MQLIDIFGILLVVFVIGIVIYRILGRKKSSCGCGSNKCSKPKHYSSKDE</sequence>
<keyword evidence="2" id="KW-1133">Transmembrane helix</keyword>
<dbReference type="AlphaFoldDB" id="A0AA90TBK4"/>
<dbReference type="EMBL" id="JAUPEV010000003">
    <property type="protein sequence ID" value="MDO7252808.1"/>
    <property type="molecule type" value="Genomic_DNA"/>
</dbReference>
<feature type="compositionally biased region" description="Basic residues" evidence="1">
    <location>
        <begin position="39"/>
        <end position="49"/>
    </location>
</feature>
<organism evidence="4 5">
    <name type="scientific">Helicobacter cappadocius</name>
    <dbReference type="NCBI Taxonomy" id="3063998"/>
    <lineage>
        <taxon>Bacteria</taxon>
        <taxon>Pseudomonadati</taxon>
        <taxon>Campylobacterota</taxon>
        <taxon>Epsilonproteobacteria</taxon>
        <taxon>Campylobacterales</taxon>
        <taxon>Helicobacteraceae</taxon>
        <taxon>Helicobacter</taxon>
    </lineage>
</organism>
<name>A0AA90TBK4_9HELI</name>
<dbReference type="Proteomes" id="UP001240777">
    <property type="component" value="Unassembled WGS sequence"/>
</dbReference>
<feature type="region of interest" description="Disordered" evidence="1">
    <location>
        <begin position="29"/>
        <end position="49"/>
    </location>
</feature>